<accession>A0A0P0Y5H0</accession>
<dbReference type="AlphaFoldDB" id="A0A0P0Y5H0"/>
<dbReference type="KEGG" id="dosa:Os11g0692400"/>
<feature type="compositionally biased region" description="Pro residues" evidence="1">
    <location>
        <begin position="54"/>
        <end position="64"/>
    </location>
</feature>
<dbReference type="OMA" id="MWRRWRF"/>
<name>A0A0P0Y5H0_ORYSJ</name>
<evidence type="ECO:0000256" key="1">
    <source>
        <dbReference type="SAM" id="MobiDB-lite"/>
    </source>
</evidence>
<dbReference type="Proteomes" id="UP000000763">
    <property type="component" value="Chromosome 11"/>
</dbReference>
<reference evidence="2 3" key="1">
    <citation type="journal article" date="2005" name="Nature">
        <title>The map-based sequence of the rice genome.</title>
        <authorList>
            <consortium name="International rice genome sequencing project (IRGSP)"/>
            <person name="Matsumoto T."/>
            <person name="Wu J."/>
            <person name="Kanamori H."/>
            <person name="Katayose Y."/>
            <person name="Fujisawa M."/>
            <person name="Namiki N."/>
            <person name="Mizuno H."/>
            <person name="Yamamoto K."/>
            <person name="Antonio B.A."/>
            <person name="Baba T."/>
            <person name="Sakata K."/>
            <person name="Nagamura Y."/>
            <person name="Aoki H."/>
            <person name="Arikawa K."/>
            <person name="Arita K."/>
            <person name="Bito T."/>
            <person name="Chiden Y."/>
            <person name="Fujitsuka N."/>
            <person name="Fukunaka R."/>
            <person name="Hamada M."/>
            <person name="Harada C."/>
            <person name="Hayashi A."/>
            <person name="Hijishita S."/>
            <person name="Honda M."/>
            <person name="Hosokawa S."/>
            <person name="Ichikawa Y."/>
            <person name="Idonuma A."/>
            <person name="Iijima M."/>
            <person name="Ikeda M."/>
            <person name="Ikeno M."/>
            <person name="Ito K."/>
            <person name="Ito S."/>
            <person name="Ito T."/>
            <person name="Ito Y."/>
            <person name="Ito Y."/>
            <person name="Iwabuchi A."/>
            <person name="Kamiya K."/>
            <person name="Karasawa W."/>
            <person name="Kurita K."/>
            <person name="Katagiri S."/>
            <person name="Kikuta A."/>
            <person name="Kobayashi H."/>
            <person name="Kobayashi N."/>
            <person name="Machita K."/>
            <person name="Maehara T."/>
            <person name="Masukawa M."/>
            <person name="Mizubayashi T."/>
            <person name="Mukai Y."/>
            <person name="Nagasaki H."/>
            <person name="Nagata Y."/>
            <person name="Naito S."/>
            <person name="Nakashima M."/>
            <person name="Nakama Y."/>
            <person name="Nakamichi Y."/>
            <person name="Nakamura M."/>
            <person name="Meguro A."/>
            <person name="Negishi M."/>
            <person name="Ohta I."/>
            <person name="Ohta T."/>
            <person name="Okamoto M."/>
            <person name="Ono N."/>
            <person name="Saji S."/>
            <person name="Sakaguchi M."/>
            <person name="Sakai K."/>
            <person name="Shibata M."/>
            <person name="Shimokawa T."/>
            <person name="Song J."/>
            <person name="Takazaki Y."/>
            <person name="Terasawa K."/>
            <person name="Tsugane M."/>
            <person name="Tsuji K."/>
            <person name="Ueda S."/>
            <person name="Waki K."/>
            <person name="Yamagata H."/>
            <person name="Yamamoto M."/>
            <person name="Yamamoto S."/>
            <person name="Yamane H."/>
            <person name="Yoshiki S."/>
            <person name="Yoshihara R."/>
            <person name="Yukawa K."/>
            <person name="Zhong H."/>
            <person name="Yano M."/>
            <person name="Yuan Q."/>
            <person name="Ouyang S."/>
            <person name="Liu J."/>
            <person name="Jones K.M."/>
            <person name="Gansberger K."/>
            <person name="Moffat K."/>
            <person name="Hill J."/>
            <person name="Bera J."/>
            <person name="Fadrosh D."/>
            <person name="Jin S."/>
            <person name="Johri S."/>
            <person name="Kim M."/>
            <person name="Overton L."/>
            <person name="Reardon M."/>
            <person name="Tsitrin T."/>
            <person name="Vuong H."/>
            <person name="Weaver B."/>
            <person name="Ciecko A."/>
            <person name="Tallon L."/>
            <person name="Jackson J."/>
            <person name="Pai G."/>
            <person name="Aken S.V."/>
            <person name="Utterback T."/>
            <person name="Reidmuller S."/>
            <person name="Feldblyum T."/>
            <person name="Hsiao J."/>
            <person name="Zismann V."/>
            <person name="Iobst S."/>
            <person name="de Vazeille A.R."/>
            <person name="Buell C.R."/>
            <person name="Ying K."/>
            <person name="Li Y."/>
            <person name="Lu T."/>
            <person name="Huang Y."/>
            <person name="Zhao Q."/>
            <person name="Feng Q."/>
            <person name="Zhang L."/>
            <person name="Zhu J."/>
            <person name="Weng Q."/>
            <person name="Mu J."/>
            <person name="Lu Y."/>
            <person name="Fan D."/>
            <person name="Liu Y."/>
            <person name="Guan J."/>
            <person name="Zhang Y."/>
            <person name="Yu S."/>
            <person name="Liu X."/>
            <person name="Zhang Y."/>
            <person name="Hong G."/>
            <person name="Han B."/>
            <person name="Choisne N."/>
            <person name="Demange N."/>
            <person name="Orjeda G."/>
            <person name="Samain S."/>
            <person name="Cattolico L."/>
            <person name="Pelletier E."/>
            <person name="Couloux A."/>
            <person name="Segurens B."/>
            <person name="Wincker P."/>
            <person name="D'Hont A."/>
            <person name="Scarpelli C."/>
            <person name="Weissenbach J."/>
            <person name="Salanoubat M."/>
            <person name="Quetier F."/>
            <person name="Yu Y."/>
            <person name="Kim H.R."/>
            <person name="Rambo T."/>
            <person name="Currie J."/>
            <person name="Collura K."/>
            <person name="Luo M."/>
            <person name="Yang T."/>
            <person name="Ammiraju J.S.S."/>
            <person name="Engler F."/>
            <person name="Soderlund C."/>
            <person name="Wing R.A."/>
            <person name="Palmer L.E."/>
            <person name="de la Bastide M."/>
            <person name="Spiegel L."/>
            <person name="Nascimento L."/>
            <person name="Zutavern T."/>
            <person name="O'Shaughnessy A."/>
            <person name="Dike S."/>
            <person name="Dedhia N."/>
            <person name="Preston R."/>
            <person name="Balija V."/>
            <person name="McCombie W.R."/>
            <person name="Chow T."/>
            <person name="Chen H."/>
            <person name="Chung M."/>
            <person name="Chen C."/>
            <person name="Shaw J."/>
            <person name="Wu H."/>
            <person name="Hsiao K."/>
            <person name="Chao Y."/>
            <person name="Chu M."/>
            <person name="Cheng C."/>
            <person name="Hour A."/>
            <person name="Lee P."/>
            <person name="Lin S."/>
            <person name="Lin Y."/>
            <person name="Liou J."/>
            <person name="Liu S."/>
            <person name="Hsing Y."/>
            <person name="Raghuvanshi S."/>
            <person name="Mohanty A."/>
            <person name="Bharti A.K."/>
            <person name="Gaur A."/>
            <person name="Gupta V."/>
            <person name="Kumar D."/>
            <person name="Ravi V."/>
            <person name="Vij S."/>
            <person name="Kapur A."/>
            <person name="Khurana P."/>
            <person name="Khurana P."/>
            <person name="Khurana J.P."/>
            <person name="Tyagi A.K."/>
            <person name="Gaikwad K."/>
            <person name="Singh A."/>
            <person name="Dalal V."/>
            <person name="Srivastava S."/>
            <person name="Dixit A."/>
            <person name="Pal A.K."/>
            <person name="Ghazi I.A."/>
            <person name="Yadav M."/>
            <person name="Pandit A."/>
            <person name="Bhargava A."/>
            <person name="Sureshbabu K."/>
            <person name="Batra K."/>
            <person name="Sharma T.R."/>
            <person name="Mohapatra T."/>
            <person name="Singh N.K."/>
            <person name="Messing J."/>
            <person name="Nelson A.B."/>
            <person name="Fuks G."/>
            <person name="Kavchok S."/>
            <person name="Keizer G."/>
            <person name="Linton E."/>
            <person name="Llaca V."/>
            <person name="Song R."/>
            <person name="Tanyolac B."/>
            <person name="Young S."/>
            <person name="Ho-Il K."/>
            <person name="Hahn J.H."/>
            <person name="Sangsakoo G."/>
            <person name="Vanavichit A."/>
            <person name="de Mattos Luiz.A.T."/>
            <person name="Zimmer P.D."/>
            <person name="Malone G."/>
            <person name="Dellagostin O."/>
            <person name="de Oliveira A.C."/>
            <person name="Bevan M."/>
            <person name="Bancroft I."/>
            <person name="Minx P."/>
            <person name="Cordum H."/>
            <person name="Wilson R."/>
            <person name="Cheng Z."/>
            <person name="Jin W."/>
            <person name="Jiang J."/>
            <person name="Leong S.A."/>
            <person name="Iwama H."/>
            <person name="Gojobori T."/>
            <person name="Itoh T."/>
            <person name="Niimura Y."/>
            <person name="Fujii Y."/>
            <person name="Habara T."/>
            <person name="Sakai H."/>
            <person name="Sato Y."/>
            <person name="Wilson G."/>
            <person name="Kumar K."/>
            <person name="McCouch S."/>
            <person name="Juretic N."/>
            <person name="Hoen D."/>
            <person name="Wright S."/>
            <person name="Bruskiewich R."/>
            <person name="Bureau T."/>
            <person name="Miyao A."/>
            <person name="Hirochika H."/>
            <person name="Nishikawa T."/>
            <person name="Kadowaki K."/>
            <person name="Sugiura M."/>
            <person name="Burr B."/>
            <person name="Sasaki T."/>
        </authorList>
    </citation>
    <scope>NUCLEOTIDE SEQUENCE [LARGE SCALE GENOMIC DNA]</scope>
    <source>
        <strain evidence="3">cv. Nipponbare</strain>
    </source>
</reference>
<evidence type="ECO:0000313" key="3">
    <source>
        <dbReference type="Proteomes" id="UP000000763"/>
    </source>
</evidence>
<evidence type="ECO:0000313" key="2">
    <source>
        <dbReference type="EMBL" id="BAH95455.1"/>
    </source>
</evidence>
<proteinExistence type="predicted"/>
<dbReference type="EMBL" id="AP008217">
    <property type="protein sequence ID" value="BAH95455.1"/>
    <property type="molecule type" value="Genomic_DNA"/>
</dbReference>
<feature type="region of interest" description="Disordered" evidence="1">
    <location>
        <begin position="1"/>
        <end position="96"/>
    </location>
</feature>
<protein>
    <submittedName>
        <fullName evidence="2">Os11g0692400 protein</fullName>
    </submittedName>
</protein>
<reference evidence="3" key="2">
    <citation type="journal article" date="2008" name="Nucleic Acids Res.">
        <title>The rice annotation project database (RAP-DB): 2008 update.</title>
        <authorList>
            <consortium name="The rice annotation project (RAP)"/>
        </authorList>
    </citation>
    <scope>GENOME REANNOTATION</scope>
    <source>
        <strain evidence="3">cv. Nipponbare</strain>
    </source>
</reference>
<sequence>MAAAAPIPGVVAAAAPPSPPGRGAEGGCYSPSPAWARSGSGGGCFPPRRGAATAPPPPRLPPHLPDVEPTVAATPLSRHGDGSGGGCFPPRHGGSSCPTVRRPFLPGCPLTSLMWRRWRFVAW</sequence>
<organism evidence="2 3">
    <name type="scientific">Oryza sativa subsp. japonica</name>
    <name type="common">Rice</name>
    <dbReference type="NCBI Taxonomy" id="39947"/>
    <lineage>
        <taxon>Eukaryota</taxon>
        <taxon>Viridiplantae</taxon>
        <taxon>Streptophyta</taxon>
        <taxon>Embryophyta</taxon>
        <taxon>Tracheophyta</taxon>
        <taxon>Spermatophyta</taxon>
        <taxon>Magnoliopsida</taxon>
        <taxon>Liliopsida</taxon>
        <taxon>Poales</taxon>
        <taxon>Poaceae</taxon>
        <taxon>BOP clade</taxon>
        <taxon>Oryzoideae</taxon>
        <taxon>Oryzeae</taxon>
        <taxon>Oryzinae</taxon>
        <taxon>Oryza</taxon>
        <taxon>Oryza sativa</taxon>
    </lineage>
</organism>
<feature type="compositionally biased region" description="Low complexity" evidence="1">
    <location>
        <begin position="1"/>
        <end position="15"/>
    </location>
</feature>
<dbReference type="Gramene" id="Os11t0692400-01">
    <property type="protein sequence ID" value="Os11t0692400-01"/>
    <property type="gene ID" value="Os11g0692400"/>
</dbReference>
<gene>
    <name evidence="2" type="ordered locus">Os11g0692400</name>
</gene>